<comment type="function">
    <text evidence="9 10">Fluoride-specific ion channel. Important for reducing fluoride concentration in the cell, thus reducing its toxicity.</text>
</comment>
<sequence>MMMDVIAVAIGGGIGAAARYGVDRATPKPWGTMVVNVLGSFALGVIVAIFHSGGSAEEPLIYHALGAGFCGGFTTFSTASLDAMKIGRTDEALNGGTYSLAMLAGCLLSAAVGMAIGTVLSR</sequence>
<evidence type="ECO:0000256" key="2">
    <source>
        <dbReference type="ARBA" id="ARBA00022475"/>
    </source>
</evidence>
<feature type="transmembrane region" description="Helical" evidence="10">
    <location>
        <begin position="99"/>
        <end position="120"/>
    </location>
</feature>
<dbReference type="EMBL" id="JAUSQX010000001">
    <property type="protein sequence ID" value="MDP9807079.1"/>
    <property type="molecule type" value="Genomic_DNA"/>
</dbReference>
<dbReference type="Pfam" id="PF02537">
    <property type="entry name" value="CRCB"/>
    <property type="match status" value="1"/>
</dbReference>
<feature type="transmembrane region" description="Helical" evidence="10">
    <location>
        <begin position="33"/>
        <end position="53"/>
    </location>
</feature>
<gene>
    <name evidence="10" type="primary">fluC</name>
    <name evidence="10" type="synonym">crcB</name>
    <name evidence="11" type="ORF">J2S70_001661</name>
</gene>
<comment type="similarity">
    <text evidence="7 10">Belongs to the fluoride channel Fluc/FEX (TC 1.A.43) family.</text>
</comment>
<accession>A0ABT9NI50</accession>
<evidence type="ECO:0000256" key="6">
    <source>
        <dbReference type="ARBA" id="ARBA00023303"/>
    </source>
</evidence>
<feature type="binding site" evidence="10">
    <location>
        <position position="74"/>
    </location>
    <ligand>
        <name>Na(+)</name>
        <dbReference type="ChEBI" id="CHEBI:29101"/>
        <note>structural</note>
    </ligand>
</feature>
<evidence type="ECO:0000256" key="3">
    <source>
        <dbReference type="ARBA" id="ARBA00022692"/>
    </source>
</evidence>
<dbReference type="PANTHER" id="PTHR28259:SF1">
    <property type="entry name" value="FLUORIDE EXPORT PROTEIN 1-RELATED"/>
    <property type="match status" value="1"/>
</dbReference>
<keyword evidence="10" id="KW-0479">Metal-binding</keyword>
<dbReference type="InterPro" id="IPR003691">
    <property type="entry name" value="FluC"/>
</dbReference>
<keyword evidence="5 10" id="KW-0472">Membrane</keyword>
<evidence type="ECO:0000256" key="8">
    <source>
        <dbReference type="ARBA" id="ARBA00035585"/>
    </source>
</evidence>
<evidence type="ECO:0000256" key="10">
    <source>
        <dbReference type="HAMAP-Rule" id="MF_00454"/>
    </source>
</evidence>
<keyword evidence="4 10" id="KW-1133">Transmembrane helix</keyword>
<comment type="caution">
    <text evidence="11">The sequence shown here is derived from an EMBL/GenBank/DDBJ whole genome shotgun (WGS) entry which is preliminary data.</text>
</comment>
<comment type="activity regulation">
    <text evidence="10">Na(+) is not transported, but it plays an essential structural role and its presence is essential for fluoride channel function.</text>
</comment>
<feature type="transmembrane region" description="Helical" evidence="10">
    <location>
        <begin position="60"/>
        <end position="79"/>
    </location>
</feature>
<keyword evidence="10" id="KW-0915">Sodium</keyword>
<evidence type="ECO:0000313" key="11">
    <source>
        <dbReference type="EMBL" id="MDP9807079.1"/>
    </source>
</evidence>
<keyword evidence="10" id="KW-0406">Ion transport</keyword>
<keyword evidence="3 10" id="KW-0812">Transmembrane</keyword>
<dbReference type="PANTHER" id="PTHR28259">
    <property type="entry name" value="FLUORIDE EXPORT PROTEIN 1-RELATED"/>
    <property type="match status" value="1"/>
</dbReference>
<organism evidence="11 12">
    <name type="scientific">Trueperella bonasi</name>
    <dbReference type="NCBI Taxonomy" id="312286"/>
    <lineage>
        <taxon>Bacteria</taxon>
        <taxon>Bacillati</taxon>
        <taxon>Actinomycetota</taxon>
        <taxon>Actinomycetes</taxon>
        <taxon>Actinomycetales</taxon>
        <taxon>Actinomycetaceae</taxon>
        <taxon>Trueperella</taxon>
    </lineage>
</organism>
<dbReference type="RefSeq" id="WP_307683252.1">
    <property type="nucleotide sequence ID" value="NZ_JAUSQX010000001.1"/>
</dbReference>
<dbReference type="HAMAP" id="MF_00454">
    <property type="entry name" value="FluC"/>
    <property type="match status" value="1"/>
</dbReference>
<evidence type="ECO:0000256" key="4">
    <source>
        <dbReference type="ARBA" id="ARBA00022989"/>
    </source>
</evidence>
<feature type="binding site" evidence="10">
    <location>
        <position position="71"/>
    </location>
    <ligand>
        <name>Na(+)</name>
        <dbReference type="ChEBI" id="CHEBI:29101"/>
        <note>structural</note>
    </ligand>
</feature>
<evidence type="ECO:0000256" key="1">
    <source>
        <dbReference type="ARBA" id="ARBA00004651"/>
    </source>
</evidence>
<keyword evidence="2 10" id="KW-1003">Cell membrane</keyword>
<keyword evidence="6 10" id="KW-0407">Ion channel</keyword>
<dbReference type="Proteomes" id="UP001243212">
    <property type="component" value="Unassembled WGS sequence"/>
</dbReference>
<proteinExistence type="inferred from homology"/>
<keyword evidence="12" id="KW-1185">Reference proteome</keyword>
<evidence type="ECO:0000256" key="5">
    <source>
        <dbReference type="ARBA" id="ARBA00023136"/>
    </source>
</evidence>
<protein>
    <recommendedName>
        <fullName evidence="10">Fluoride-specific ion channel FluC</fullName>
    </recommendedName>
</protein>
<comment type="catalytic activity">
    <reaction evidence="8">
        <text>fluoride(in) = fluoride(out)</text>
        <dbReference type="Rhea" id="RHEA:76159"/>
        <dbReference type="ChEBI" id="CHEBI:17051"/>
    </reaction>
    <physiologicalReaction direction="left-to-right" evidence="8">
        <dbReference type="Rhea" id="RHEA:76160"/>
    </physiologicalReaction>
</comment>
<evidence type="ECO:0000313" key="12">
    <source>
        <dbReference type="Proteomes" id="UP001243212"/>
    </source>
</evidence>
<keyword evidence="10" id="KW-0813">Transport</keyword>
<name>A0ABT9NI50_9ACTO</name>
<evidence type="ECO:0000256" key="9">
    <source>
        <dbReference type="ARBA" id="ARBA00049940"/>
    </source>
</evidence>
<reference evidence="11 12" key="1">
    <citation type="submission" date="2023-07" db="EMBL/GenBank/DDBJ databases">
        <title>Sequencing the genomes of 1000 actinobacteria strains.</title>
        <authorList>
            <person name="Klenk H.-P."/>
        </authorList>
    </citation>
    <scope>NUCLEOTIDE SEQUENCE [LARGE SCALE GENOMIC DNA]</scope>
    <source>
        <strain evidence="11 12">DSM 17163</strain>
    </source>
</reference>
<comment type="subcellular location">
    <subcellularLocation>
        <location evidence="1 10">Cell membrane</location>
        <topology evidence="1 10">Multi-pass membrane protein</topology>
    </subcellularLocation>
</comment>
<evidence type="ECO:0000256" key="7">
    <source>
        <dbReference type="ARBA" id="ARBA00035120"/>
    </source>
</evidence>